<dbReference type="InterPro" id="IPR036291">
    <property type="entry name" value="NAD(P)-bd_dom_sf"/>
</dbReference>
<accession>A0A0G4GG40</accession>
<proteinExistence type="predicted"/>
<evidence type="ECO:0000313" key="4">
    <source>
        <dbReference type="Proteomes" id="UP000041254"/>
    </source>
</evidence>
<dbReference type="Pfam" id="PF03807">
    <property type="entry name" value="F420_oxidored"/>
    <property type="match status" value="1"/>
</dbReference>
<gene>
    <name evidence="3" type="ORF">Vbra_17709</name>
</gene>
<sequence>MAAVPHSTPYSQQPVADPISPVGSPTSDRINEGSLPRQLRISLPDVPLTEAMMAMEYKRAASSPRLAALSPRRHSLIPDALSELLPRERLEAARLTTWVERLIPEPRFQQALLAADVVEQVLVYQVALLILLFLRVKAHLQGGTSSEADSASSHRGAGDDESRSFSPEPATRSPLRVGLIGVGRVGGLILRYLRHAELLPSPRCLAVSTRRADELRGSPLVKGLHLCVFDNAKVAAFADLLIVAVPPYQLDAVSIDLRGSLRKGTVVVNLAAGTPRRKSQVLFDPAYALRPFVDLADPRVSDTPMEHPIGSFLRGVLVENRSAASIVGGKMAHTVNRKLLQKSKALAAAFLAGSDETLISFGEALMGHCEVANTNDIKYVRSALMSPSPAASSTTHDQRASPDAAHEAEGDDGESLWHFTQEERLRFERQFVELVPTIDPEVLLD</sequence>
<feature type="region of interest" description="Disordered" evidence="1">
    <location>
        <begin position="1"/>
        <end position="34"/>
    </location>
</feature>
<dbReference type="Proteomes" id="UP000041254">
    <property type="component" value="Unassembled WGS sequence"/>
</dbReference>
<feature type="region of interest" description="Disordered" evidence="1">
    <location>
        <begin position="388"/>
        <end position="413"/>
    </location>
</feature>
<dbReference type="VEuPathDB" id="CryptoDB:Vbra_17709"/>
<protein>
    <recommendedName>
        <fullName evidence="2">Pyrroline-5-carboxylate reductase catalytic N-terminal domain-containing protein</fullName>
    </recommendedName>
</protein>
<organism evidence="3 4">
    <name type="scientific">Vitrella brassicaformis (strain CCMP3155)</name>
    <dbReference type="NCBI Taxonomy" id="1169540"/>
    <lineage>
        <taxon>Eukaryota</taxon>
        <taxon>Sar</taxon>
        <taxon>Alveolata</taxon>
        <taxon>Colpodellida</taxon>
        <taxon>Vitrellaceae</taxon>
        <taxon>Vitrella</taxon>
    </lineage>
</organism>
<dbReference type="InterPro" id="IPR028939">
    <property type="entry name" value="P5C_Rdtase_cat_N"/>
</dbReference>
<evidence type="ECO:0000313" key="3">
    <source>
        <dbReference type="EMBL" id="CEM28579.1"/>
    </source>
</evidence>
<dbReference type="AlphaFoldDB" id="A0A0G4GG40"/>
<feature type="compositionally biased region" description="Basic and acidic residues" evidence="1">
    <location>
        <begin position="396"/>
        <end position="408"/>
    </location>
</feature>
<dbReference type="STRING" id="1169540.A0A0G4GG40"/>
<feature type="domain" description="Pyrroline-5-carboxylate reductase catalytic N-terminal" evidence="2">
    <location>
        <begin position="176"/>
        <end position="273"/>
    </location>
</feature>
<dbReference type="InParanoid" id="A0A0G4GG40"/>
<dbReference type="SUPFAM" id="SSF51735">
    <property type="entry name" value="NAD(P)-binding Rossmann-fold domains"/>
    <property type="match status" value="1"/>
</dbReference>
<name>A0A0G4GG40_VITBC</name>
<evidence type="ECO:0000256" key="1">
    <source>
        <dbReference type="SAM" id="MobiDB-lite"/>
    </source>
</evidence>
<dbReference type="EMBL" id="CDMY01000656">
    <property type="protein sequence ID" value="CEM28579.1"/>
    <property type="molecule type" value="Genomic_DNA"/>
</dbReference>
<keyword evidence="4" id="KW-1185">Reference proteome</keyword>
<dbReference type="OrthoDB" id="195672at2759"/>
<dbReference type="Gene3D" id="3.40.50.720">
    <property type="entry name" value="NAD(P)-binding Rossmann-like Domain"/>
    <property type="match status" value="1"/>
</dbReference>
<reference evidence="3 4" key="1">
    <citation type="submission" date="2014-11" db="EMBL/GenBank/DDBJ databases">
        <authorList>
            <person name="Zhu J."/>
            <person name="Qi W."/>
            <person name="Song R."/>
        </authorList>
    </citation>
    <scope>NUCLEOTIDE SEQUENCE [LARGE SCALE GENOMIC DNA]</scope>
</reference>
<feature type="region of interest" description="Disordered" evidence="1">
    <location>
        <begin position="144"/>
        <end position="171"/>
    </location>
</feature>
<feature type="compositionally biased region" description="Polar residues" evidence="1">
    <location>
        <begin position="144"/>
        <end position="153"/>
    </location>
</feature>
<evidence type="ECO:0000259" key="2">
    <source>
        <dbReference type="Pfam" id="PF03807"/>
    </source>
</evidence>